<dbReference type="InterPro" id="IPR013108">
    <property type="entry name" value="Amidohydro_3"/>
</dbReference>
<evidence type="ECO:0000313" key="3">
    <source>
        <dbReference type="Proteomes" id="UP001163828"/>
    </source>
</evidence>
<keyword evidence="3" id="KW-1185">Reference proteome</keyword>
<dbReference type="InterPro" id="IPR033932">
    <property type="entry name" value="YtcJ-like"/>
</dbReference>
<reference evidence="2" key="1">
    <citation type="submission" date="2022-08" db="EMBL/GenBank/DDBJ databases">
        <authorList>
            <consortium name="DOE Joint Genome Institute"/>
            <person name="Min B."/>
            <person name="Riley R."/>
            <person name="Sierra-Patev S."/>
            <person name="Naranjo-Ortiz M."/>
            <person name="Looney B."/>
            <person name="Konkel Z."/>
            <person name="Slot J.C."/>
            <person name="Sakamoto Y."/>
            <person name="Steenwyk J.L."/>
            <person name="Rokas A."/>
            <person name="Carro J."/>
            <person name="Camarero S."/>
            <person name="Ferreira P."/>
            <person name="Molpeceres G."/>
            <person name="Ruiz-Duenas F.J."/>
            <person name="Serrano A."/>
            <person name="Henrissat B."/>
            <person name="Drula E."/>
            <person name="Hughes K.W."/>
            <person name="Mata J.L."/>
            <person name="Ishikawa N.K."/>
            <person name="Vargas-Isla R."/>
            <person name="Ushijima S."/>
            <person name="Smith C.A."/>
            <person name="Ahrendt S."/>
            <person name="Andreopoulos W."/>
            <person name="He G."/>
            <person name="Labutti K."/>
            <person name="Lipzen A."/>
            <person name="Ng V."/>
            <person name="Sandor L."/>
            <person name="Barry K."/>
            <person name="Martinez A.T."/>
            <person name="Xiao Y."/>
            <person name="Gibbons J.G."/>
            <person name="Terashima K."/>
            <person name="Hibbett D.S."/>
            <person name="Grigoriev I.V."/>
        </authorList>
    </citation>
    <scope>NUCLEOTIDE SEQUENCE</scope>
    <source>
        <strain evidence="2">TFB10827</strain>
    </source>
</reference>
<sequence length="626" mass="68549">MLAVCLDTALDLLPLPPMYRSGGTNNPTKARHEKSSGTTSNFVLNRPIQFLVVALSVATFFLVRGPLGWQSNSSYVLCSPEGTQKIYTVDNANSRVQCILINDAVIIHTGSLAQVLQQWQNSSTRSKLTFKYHNAPPVRYIQPGAIVVPGLSDSHAHILEYGATLQLPLEGTKTVNETVARVRDYILSNADINSDKSKFVLGGGWDHTVWPSGAWPTAADLESDPIIRGRPVVLQSKDCHALWLSQKALESSFPFPEKVDGGLIVRDDFGNPTGMLLDNAQDLVRQPKLLEDDLLKRFNSAIQKAIEYGLTSIHDAGLDPASLNFFEQEARRRTLPIRIYGMSYFDENGEYWGNTTTPLIATGDGRLTARSVKIFADGALRTGGAALYEPYADNPTTNGLMRLDKEVLFKYIPLFLRDGWQVNVHAIGDRANGLVIDAFQASLKGVNVAALRPRLEHAQLMTKADMRRLGKLGVIASIQPTHAISDMLFAEDRLGPERVKNLYAFRTLIESGARIALGSDAPVEDLNPLAGFYAAITRLSRGGESPHGADGWFPEQRLTREEALRGMTIDPAYASFTETFLGSLEVGKRADLVVFSQDIMTAPVNQILATKVLATAVDGKLVYGAI</sequence>
<dbReference type="PANTHER" id="PTHR22642">
    <property type="entry name" value="IMIDAZOLONEPROPIONASE"/>
    <property type="match status" value="1"/>
</dbReference>
<dbReference type="SUPFAM" id="SSF51338">
    <property type="entry name" value="Composite domain of metallo-dependent hydrolases"/>
    <property type="match status" value="1"/>
</dbReference>
<evidence type="ECO:0000313" key="2">
    <source>
        <dbReference type="EMBL" id="KAJ3992731.1"/>
    </source>
</evidence>
<name>A0ABQ8Q4S5_9AGAR</name>
<gene>
    <name evidence="2" type="ORF">F5050DRAFT_867003</name>
</gene>
<dbReference type="Gene3D" id="3.20.20.140">
    <property type="entry name" value="Metal-dependent hydrolases"/>
    <property type="match status" value="1"/>
</dbReference>
<dbReference type="Gene3D" id="3.10.310.70">
    <property type="match status" value="1"/>
</dbReference>
<organism evidence="2 3">
    <name type="scientific">Lentinula boryana</name>
    <dbReference type="NCBI Taxonomy" id="40481"/>
    <lineage>
        <taxon>Eukaryota</taxon>
        <taxon>Fungi</taxon>
        <taxon>Dikarya</taxon>
        <taxon>Basidiomycota</taxon>
        <taxon>Agaricomycotina</taxon>
        <taxon>Agaricomycetes</taxon>
        <taxon>Agaricomycetidae</taxon>
        <taxon>Agaricales</taxon>
        <taxon>Marasmiineae</taxon>
        <taxon>Omphalotaceae</taxon>
        <taxon>Lentinula</taxon>
    </lineage>
</organism>
<evidence type="ECO:0000259" key="1">
    <source>
        <dbReference type="Pfam" id="PF07969"/>
    </source>
</evidence>
<dbReference type="InterPro" id="IPR011059">
    <property type="entry name" value="Metal-dep_hydrolase_composite"/>
</dbReference>
<feature type="domain" description="Amidohydrolase 3" evidence="1">
    <location>
        <begin position="144"/>
        <end position="623"/>
    </location>
</feature>
<dbReference type="Gene3D" id="2.30.40.10">
    <property type="entry name" value="Urease, subunit C, domain 1"/>
    <property type="match status" value="1"/>
</dbReference>
<dbReference type="SUPFAM" id="SSF51556">
    <property type="entry name" value="Metallo-dependent hydrolases"/>
    <property type="match status" value="1"/>
</dbReference>
<protein>
    <submittedName>
        <fullName evidence="2">Amidohydrolase family-domain-containing protein</fullName>
    </submittedName>
</protein>
<dbReference type="CDD" id="cd01300">
    <property type="entry name" value="YtcJ_like"/>
    <property type="match status" value="1"/>
</dbReference>
<comment type="caution">
    <text evidence="2">The sequence shown here is derived from an EMBL/GenBank/DDBJ whole genome shotgun (WGS) entry which is preliminary data.</text>
</comment>
<dbReference type="InterPro" id="IPR032466">
    <property type="entry name" value="Metal_Hydrolase"/>
</dbReference>
<dbReference type="Pfam" id="PF07969">
    <property type="entry name" value="Amidohydro_3"/>
    <property type="match status" value="1"/>
</dbReference>
<dbReference type="EMBL" id="MU790828">
    <property type="protein sequence ID" value="KAJ3992731.1"/>
    <property type="molecule type" value="Genomic_DNA"/>
</dbReference>
<accession>A0ABQ8Q4S5</accession>
<dbReference type="PANTHER" id="PTHR22642:SF2">
    <property type="entry name" value="PROTEIN LONG AFTER FAR-RED 3"/>
    <property type="match status" value="1"/>
</dbReference>
<dbReference type="Proteomes" id="UP001163828">
    <property type="component" value="Unassembled WGS sequence"/>
</dbReference>
<proteinExistence type="predicted"/>